<evidence type="ECO:0000259" key="8">
    <source>
        <dbReference type="PROSITE" id="PS50240"/>
    </source>
</evidence>
<dbReference type="PANTHER" id="PTHR24253:SF159">
    <property type="entry name" value="SERINE PROTEASE 42"/>
    <property type="match status" value="1"/>
</dbReference>
<keyword evidence="1 6" id="KW-0645">Protease</keyword>
<evidence type="ECO:0000256" key="1">
    <source>
        <dbReference type="ARBA" id="ARBA00022670"/>
    </source>
</evidence>
<dbReference type="HOGENOM" id="CLU_004497_5_0_1"/>
<evidence type="ECO:0000256" key="3">
    <source>
        <dbReference type="ARBA" id="ARBA00022801"/>
    </source>
</evidence>
<dbReference type="Ensembl" id="ENSMPUT00000015899.1">
    <property type="protein sequence ID" value="ENSMPUP00000015658.1"/>
    <property type="gene ID" value="ENSMPUG00000015767.1"/>
</dbReference>
<dbReference type="PRINTS" id="PR00722">
    <property type="entry name" value="CHYMOTRYPSIN"/>
</dbReference>
<name>M3YWE8_MUSPF</name>
<organism evidence="9">
    <name type="scientific">Mustela putorius furo</name>
    <name type="common">European domestic ferret</name>
    <name type="synonym">Mustela furo</name>
    <dbReference type="NCBI Taxonomy" id="9669"/>
    <lineage>
        <taxon>Eukaryota</taxon>
        <taxon>Metazoa</taxon>
        <taxon>Chordata</taxon>
        <taxon>Craniata</taxon>
        <taxon>Vertebrata</taxon>
        <taxon>Euteleostomi</taxon>
        <taxon>Mammalia</taxon>
        <taxon>Eutheria</taxon>
        <taxon>Laurasiatheria</taxon>
        <taxon>Carnivora</taxon>
        <taxon>Caniformia</taxon>
        <taxon>Musteloidea</taxon>
        <taxon>Mustelidae</taxon>
        <taxon>Mustelinae</taxon>
        <taxon>Mustela</taxon>
    </lineage>
</organism>
<dbReference type="EMBL" id="AEYP01027875">
    <property type="status" value="NOT_ANNOTATED_CDS"/>
    <property type="molecule type" value="Genomic_DNA"/>
</dbReference>
<evidence type="ECO:0000313" key="9">
    <source>
        <dbReference type="Ensembl" id="ENSMPUP00000015658.1"/>
    </source>
</evidence>
<dbReference type="Gene3D" id="2.40.10.10">
    <property type="entry name" value="Trypsin-like serine proteases"/>
    <property type="match status" value="5"/>
</dbReference>
<evidence type="ECO:0000256" key="7">
    <source>
        <dbReference type="SAM" id="MobiDB-lite"/>
    </source>
</evidence>
<dbReference type="EMBL" id="AEYP01027874">
    <property type="status" value="NOT_ANNOTATED_CDS"/>
    <property type="molecule type" value="Genomic_DNA"/>
</dbReference>
<keyword evidence="3 6" id="KW-0378">Hydrolase</keyword>
<evidence type="ECO:0000256" key="2">
    <source>
        <dbReference type="ARBA" id="ARBA00022729"/>
    </source>
</evidence>
<dbReference type="InterPro" id="IPR001314">
    <property type="entry name" value="Peptidase_S1A"/>
</dbReference>
<dbReference type="GO" id="GO:0006508">
    <property type="term" value="P:proteolysis"/>
    <property type="evidence" value="ECO:0007669"/>
    <property type="project" value="UniProtKB-KW"/>
</dbReference>
<dbReference type="GO" id="GO:0004252">
    <property type="term" value="F:serine-type endopeptidase activity"/>
    <property type="evidence" value="ECO:0007669"/>
    <property type="project" value="InterPro"/>
</dbReference>
<keyword evidence="4" id="KW-1015">Disulfide bond</keyword>
<feature type="domain" description="Peptidase S1" evidence="8">
    <location>
        <begin position="644"/>
        <end position="885"/>
    </location>
</feature>
<dbReference type="InterPro" id="IPR001254">
    <property type="entry name" value="Trypsin_dom"/>
</dbReference>
<dbReference type="OMA" id="RNGIHIC"/>
<feature type="region of interest" description="Disordered" evidence="7">
    <location>
        <begin position="557"/>
        <end position="613"/>
    </location>
</feature>
<dbReference type="SMART" id="SM00020">
    <property type="entry name" value="Tryp_SPc"/>
    <property type="match status" value="3"/>
</dbReference>
<dbReference type="InterPro" id="IPR018114">
    <property type="entry name" value="TRYPSIN_HIS"/>
</dbReference>
<feature type="domain" description="Peptidase S1" evidence="8">
    <location>
        <begin position="1"/>
        <end position="245"/>
    </location>
</feature>
<dbReference type="PANTHER" id="PTHR24253">
    <property type="entry name" value="TRANSMEMBRANE PROTEASE SERINE"/>
    <property type="match status" value="1"/>
</dbReference>
<dbReference type="GeneTree" id="ENSGT00940000162207"/>
<dbReference type="PROSITE" id="PS00135">
    <property type="entry name" value="TRYPSIN_SER"/>
    <property type="match status" value="2"/>
</dbReference>
<evidence type="ECO:0000256" key="6">
    <source>
        <dbReference type="RuleBase" id="RU363034"/>
    </source>
</evidence>
<sequence>IIGGDNAPQGKWPWQVSLRVYTYHWASWVHICGGSLIHPRWVLTAAHCISRKEADPSAYRIHAGDVYLYGGRMLLNVSRVIVHPNYISAGLGADIALLQLSDSVEGTANVKPVRLSSAQLEVIPEDQCWVTGWGSIGMHEPLPPPYRLQQVAVQVVENGVCDQLYQNASEHHQLGKIIQDDMLCAGTEGRDSCYGDSGGPLVCKLKHCWYLVGVVSWGYGCGLRNIPGVYARVQTYQPWITRQRDTIPESGATTAHGEPGVPGRPWPRSVLPHAPSTVPPRRGRGTLDPDPPWGPTACSSRSVCGNRPSRSGFSPEARIVGGTAAVPRQWPWQVSLRDRGQHVCGGSLISHQWVLTAAHCVSSSASLKDLRVQLGEAALYSRPRGSISVAVVRAIQHPSFTGDALQGSDVALVKLARPVPFSSTIRPIALAPPGSEFPAGSLCWVTGWGDVQQDVALSEPLRLQEVDVRVVGLDSCRKLYYPEPITKNMLCAGDVQGQKGFCEGDSGGPLVCQLRDRRWVQAAVVSFSRGCAEPGLPGVYARVSSYWAWIQRHLPPPPMRTAPPRTRHPRPRPAEPRPLRNPDLQPAHLRGRRGWSGRRGTPAPQGAHRPLLTGLRGCASAPSHWRLRGRGLLAGGRLSLSLNIVGGKEAPGNRWPWQVSLRLHEGYWKHICGGSLIHPQWVLTAAHCLGPHVTYPEEVRVQLREQHLYYEDTLLPVSRVIVHPSFYITENGADIGLLELEDPVNISHHGQLATLPPASETFPTGTPCWVTGWGHVKSGTPLPPPFPLKQVKVPIVENGICDAQYHLGLNTGDNTQIVREDMLCAGGHKRDSCQGDSGGPLVCKVRGTWLQAGVVSWGEGCGQPNRPGIYTRVTYYLDWIHQYVPKEP</sequence>
<feature type="region of interest" description="Disordered" evidence="7">
    <location>
        <begin position="249"/>
        <end position="305"/>
    </location>
</feature>
<feature type="domain" description="Peptidase S1" evidence="8">
    <location>
        <begin position="319"/>
        <end position="555"/>
    </location>
</feature>
<dbReference type="STRING" id="9669.ENSMPUP00000015658"/>
<evidence type="ECO:0000256" key="4">
    <source>
        <dbReference type="ARBA" id="ARBA00023157"/>
    </source>
</evidence>
<dbReference type="SUPFAM" id="SSF50494">
    <property type="entry name" value="Trypsin-like serine proteases"/>
    <property type="match status" value="3"/>
</dbReference>
<dbReference type="Pfam" id="PF00089">
    <property type="entry name" value="Trypsin"/>
    <property type="match status" value="3"/>
</dbReference>
<dbReference type="InterPro" id="IPR043504">
    <property type="entry name" value="Peptidase_S1_PA_chymotrypsin"/>
</dbReference>
<accession>M3YWE8</accession>
<keyword evidence="2" id="KW-0732">Signal</keyword>
<dbReference type="eggNOG" id="KOG3627">
    <property type="taxonomic scope" value="Eukaryota"/>
</dbReference>
<dbReference type="InterPro" id="IPR033116">
    <property type="entry name" value="TRYPSIN_SER"/>
</dbReference>
<reference evidence="9" key="1">
    <citation type="submission" date="2024-06" db="UniProtKB">
        <authorList>
            <consortium name="Ensembl"/>
        </authorList>
    </citation>
    <scope>IDENTIFICATION</scope>
</reference>
<dbReference type="InterPro" id="IPR009003">
    <property type="entry name" value="Peptidase_S1_PA"/>
</dbReference>
<dbReference type="FunFam" id="2.40.10.10:FF:000024">
    <property type="entry name" value="Serine protease 53"/>
    <property type="match status" value="3"/>
</dbReference>
<dbReference type="PROSITE" id="PS00134">
    <property type="entry name" value="TRYPSIN_HIS"/>
    <property type="match status" value="3"/>
</dbReference>
<dbReference type="InParanoid" id="M3YWE8"/>
<protein>
    <recommendedName>
        <fullName evidence="8">Peptidase S1 domain-containing protein</fullName>
    </recommendedName>
</protein>
<keyword evidence="6" id="KW-0720">Serine protease</keyword>
<dbReference type="PROSITE" id="PS50240">
    <property type="entry name" value="TRYPSIN_DOM"/>
    <property type="match status" value="3"/>
</dbReference>
<proteinExistence type="predicted"/>
<keyword evidence="5" id="KW-0325">Glycoprotein</keyword>
<dbReference type="AlphaFoldDB" id="M3YWE8"/>
<dbReference type="CDD" id="cd00190">
    <property type="entry name" value="Tryp_SPc"/>
    <property type="match status" value="3"/>
</dbReference>
<evidence type="ECO:0000256" key="5">
    <source>
        <dbReference type="ARBA" id="ARBA00023180"/>
    </source>
</evidence>